<dbReference type="SUPFAM" id="SSF53098">
    <property type="entry name" value="Ribonuclease H-like"/>
    <property type="match status" value="1"/>
</dbReference>
<dbReference type="InterPro" id="IPR012337">
    <property type="entry name" value="RNaseH-like_sf"/>
</dbReference>
<dbReference type="Proteomes" id="UP001157006">
    <property type="component" value="Chromosome 6"/>
</dbReference>
<evidence type="ECO:0008006" key="3">
    <source>
        <dbReference type="Google" id="ProtNLM"/>
    </source>
</evidence>
<dbReference type="EMBL" id="OX451741">
    <property type="protein sequence ID" value="CAI8618843.1"/>
    <property type="molecule type" value="Genomic_DNA"/>
</dbReference>
<dbReference type="GO" id="GO:0003676">
    <property type="term" value="F:nucleic acid binding"/>
    <property type="evidence" value="ECO:0007669"/>
    <property type="project" value="InterPro"/>
</dbReference>
<dbReference type="InterPro" id="IPR036397">
    <property type="entry name" value="RNaseH_sf"/>
</dbReference>
<accession>A0AAV1BAY9</accession>
<proteinExistence type="predicted"/>
<reference evidence="1 2" key="1">
    <citation type="submission" date="2023-01" db="EMBL/GenBank/DDBJ databases">
        <authorList>
            <person name="Kreplak J."/>
        </authorList>
    </citation>
    <scope>NUCLEOTIDE SEQUENCE [LARGE SCALE GENOMIC DNA]</scope>
</reference>
<dbReference type="AlphaFoldDB" id="A0AAV1BAY9"/>
<name>A0AAV1BAY9_VICFA</name>
<evidence type="ECO:0000313" key="1">
    <source>
        <dbReference type="EMBL" id="CAI8618843.1"/>
    </source>
</evidence>
<protein>
    <recommendedName>
        <fullName evidence="3">RNase H type-1 domain-containing protein</fullName>
    </recommendedName>
</protein>
<evidence type="ECO:0000313" key="2">
    <source>
        <dbReference type="Proteomes" id="UP001157006"/>
    </source>
</evidence>
<dbReference type="Gene3D" id="3.30.420.10">
    <property type="entry name" value="Ribonuclease H-like superfamily/Ribonuclease H"/>
    <property type="match status" value="1"/>
</dbReference>
<organism evidence="1 2">
    <name type="scientific">Vicia faba</name>
    <name type="common">Broad bean</name>
    <name type="synonym">Faba vulgaris</name>
    <dbReference type="NCBI Taxonomy" id="3906"/>
    <lineage>
        <taxon>Eukaryota</taxon>
        <taxon>Viridiplantae</taxon>
        <taxon>Streptophyta</taxon>
        <taxon>Embryophyta</taxon>
        <taxon>Tracheophyta</taxon>
        <taxon>Spermatophyta</taxon>
        <taxon>Magnoliopsida</taxon>
        <taxon>eudicotyledons</taxon>
        <taxon>Gunneridae</taxon>
        <taxon>Pentapetalae</taxon>
        <taxon>rosids</taxon>
        <taxon>fabids</taxon>
        <taxon>Fabales</taxon>
        <taxon>Fabaceae</taxon>
        <taxon>Papilionoideae</taxon>
        <taxon>50 kb inversion clade</taxon>
        <taxon>NPAAA clade</taxon>
        <taxon>Hologalegina</taxon>
        <taxon>IRL clade</taxon>
        <taxon>Fabeae</taxon>
        <taxon>Vicia</taxon>
    </lineage>
</organism>
<gene>
    <name evidence="1" type="ORF">VFH_VI142640</name>
</gene>
<sequence length="114" mass="12769">MSVTKLQFQPFYFPHLFYFVGGYEIQFMVSEWFLNCFPKSSFLYCLGFSNFQSSPCSSAISDDKDVTCYCTLEFDGVSIGNPGKSGAGAVLRSGNEVQHFSRGLDTQTNNSTEY</sequence>
<keyword evidence="2" id="KW-1185">Reference proteome</keyword>